<evidence type="ECO:0000256" key="1">
    <source>
        <dbReference type="ARBA" id="ARBA00010617"/>
    </source>
</evidence>
<dbReference type="Gene3D" id="1.10.630.10">
    <property type="entry name" value="Cytochrome P450"/>
    <property type="match status" value="1"/>
</dbReference>
<dbReference type="InterPro" id="IPR001128">
    <property type="entry name" value="Cyt_P450"/>
</dbReference>
<feature type="domain" description="DUF4216" evidence="3">
    <location>
        <begin position="562"/>
        <end position="632"/>
    </location>
</feature>
<dbReference type="EMBL" id="CP126649">
    <property type="protein sequence ID" value="WJZ82848.1"/>
    <property type="molecule type" value="Genomic_DNA"/>
</dbReference>
<name>A0ABY9BIW6_VITVI</name>
<dbReference type="Pfam" id="PF13952">
    <property type="entry name" value="DUF4216"/>
    <property type="match status" value="1"/>
</dbReference>
<dbReference type="InterPro" id="IPR025312">
    <property type="entry name" value="DUF4216"/>
</dbReference>
<comment type="similarity">
    <text evidence="1">Belongs to the cytochrome P450 family.</text>
</comment>
<dbReference type="InterPro" id="IPR002401">
    <property type="entry name" value="Cyt_P450_E_grp-I"/>
</dbReference>
<dbReference type="SUPFAM" id="SSF48264">
    <property type="entry name" value="Cytochrome P450"/>
    <property type="match status" value="1"/>
</dbReference>
<sequence>MELNTFLLLCMPLILCFFLLQFLRPSSHATKLPPGPTGLPILGSLLEIGKLPHRSLARLAKIHGPLITLRLGSITTVVASSPQTAKLILQTHGQNFLDRPAPEALDSPQGTIGWIPADHVWRSRRRVCINHLFTSQSLDSLQHLRYKKVEQLLQHIRKHCVSGTPVDIGLLTSAINLNVLSNAIFSVDLVDPGFESAQDFRDQVWGIMEGAGKFNISDYFPMFRRFDLLGVKRDTFSSYKRLYEIVGGIIKSRIKCRASNPMSRNDDFLDVILDQCEEDGSVFNSDNIQVLIVELFYAGSDTSTITTEWAMTELLRNPRLMQKVLRDRKNRNLVLYQTTYIDKLLVNQSNSEDVSSEDERLSSSSLGVKKSGFGCSRSYQKWIFHGEEHESQPNGQNDIGVDTEIVDTTDDDILNEVVDALNDACGHIDNDINLEESTTHGKFDYLFDEANKEFEHTKELERTSSHNLEKQQEQEFHKWLTDRMKALRVKQSPEAIDELYSLACGPNNRVHTYMGCIVNGVRFHTKDRDDRRITQNSGICVSREHDGEEVDFYGVLSNVVVLNYVLGYKVILFKCTWFNTNQKKKRIKHDYNFTTIQVTSTWYDNDPFILTTQAQQVFYLDDYKNGHNWKVVQKVNHRHMWDVPEKDTNIEIDEEVCRGSDEEAYQDNAFHELKWFVEQDDGFEFQRSNRLNIDLEVVNDNVLILENMNDNDDNFICGDIKEEDETLDDYANENEMWLSSDSESESD</sequence>
<dbReference type="Proteomes" id="UP001227230">
    <property type="component" value="Chromosome 2"/>
</dbReference>
<reference evidence="4 5" key="1">
    <citation type="journal article" date="2023" name="Hortic Res">
        <title>The complete reference genome for grapevine (Vitis vinifera L.) genetics and breeding.</title>
        <authorList>
            <person name="Shi X."/>
            <person name="Cao S."/>
            <person name="Wang X."/>
            <person name="Huang S."/>
            <person name="Wang Y."/>
            <person name="Liu Z."/>
            <person name="Liu W."/>
            <person name="Leng X."/>
            <person name="Peng Y."/>
            <person name="Wang N."/>
            <person name="Wang Y."/>
            <person name="Ma Z."/>
            <person name="Xu X."/>
            <person name="Zhang F."/>
            <person name="Xue H."/>
            <person name="Zhong H."/>
            <person name="Wang Y."/>
            <person name="Zhang K."/>
            <person name="Velt A."/>
            <person name="Avia K."/>
            <person name="Holtgrawe D."/>
            <person name="Grimplet J."/>
            <person name="Matus J.T."/>
            <person name="Ware D."/>
            <person name="Wu X."/>
            <person name="Wang H."/>
            <person name="Liu C."/>
            <person name="Fang Y."/>
            <person name="Rustenholz C."/>
            <person name="Cheng Z."/>
            <person name="Xiao H."/>
            <person name="Zhou Y."/>
        </authorList>
    </citation>
    <scope>NUCLEOTIDE SEQUENCE [LARGE SCALE GENOMIC DNA]</scope>
    <source>
        <strain evidence="5">cv. Pinot noir / PN40024</strain>
        <tissue evidence="4">Leaf</tissue>
    </source>
</reference>
<proteinExistence type="inferred from homology"/>
<evidence type="ECO:0000256" key="2">
    <source>
        <dbReference type="SAM" id="SignalP"/>
    </source>
</evidence>
<evidence type="ECO:0000313" key="5">
    <source>
        <dbReference type="Proteomes" id="UP001227230"/>
    </source>
</evidence>
<dbReference type="PRINTS" id="PR00463">
    <property type="entry name" value="EP450I"/>
</dbReference>
<dbReference type="PANTHER" id="PTHR47950:SF44">
    <property type="entry name" value="CYTOCHROME P450, FAMILY 76, SUBFAMILY C, POLYPEPTIDE 5-RELATED"/>
    <property type="match status" value="1"/>
</dbReference>
<feature type="signal peptide" evidence="2">
    <location>
        <begin position="1"/>
        <end position="29"/>
    </location>
</feature>
<accession>A0ABY9BIW6</accession>
<dbReference type="Pfam" id="PF00067">
    <property type="entry name" value="p450"/>
    <property type="match status" value="1"/>
</dbReference>
<dbReference type="PANTHER" id="PTHR47950">
    <property type="entry name" value="CYTOCHROME P450, FAMILY 76, SUBFAMILY C, POLYPEPTIDE 5-RELATED"/>
    <property type="match status" value="1"/>
</dbReference>
<keyword evidence="2" id="KW-0732">Signal</keyword>
<protein>
    <recommendedName>
        <fullName evidence="3">DUF4216 domain-containing protein</fullName>
    </recommendedName>
</protein>
<evidence type="ECO:0000259" key="3">
    <source>
        <dbReference type="Pfam" id="PF13952"/>
    </source>
</evidence>
<keyword evidence="5" id="KW-1185">Reference proteome</keyword>
<feature type="chain" id="PRO_5047116670" description="DUF4216 domain-containing protein" evidence="2">
    <location>
        <begin position="30"/>
        <end position="747"/>
    </location>
</feature>
<organism evidence="4 5">
    <name type="scientific">Vitis vinifera</name>
    <name type="common">Grape</name>
    <dbReference type="NCBI Taxonomy" id="29760"/>
    <lineage>
        <taxon>Eukaryota</taxon>
        <taxon>Viridiplantae</taxon>
        <taxon>Streptophyta</taxon>
        <taxon>Embryophyta</taxon>
        <taxon>Tracheophyta</taxon>
        <taxon>Spermatophyta</taxon>
        <taxon>Magnoliopsida</taxon>
        <taxon>eudicotyledons</taxon>
        <taxon>Gunneridae</taxon>
        <taxon>Pentapetalae</taxon>
        <taxon>rosids</taxon>
        <taxon>Vitales</taxon>
        <taxon>Vitaceae</taxon>
        <taxon>Viteae</taxon>
        <taxon>Vitis</taxon>
    </lineage>
</organism>
<gene>
    <name evidence="4" type="ORF">VitviT2T_002573</name>
</gene>
<evidence type="ECO:0000313" key="4">
    <source>
        <dbReference type="EMBL" id="WJZ82848.1"/>
    </source>
</evidence>
<dbReference type="InterPro" id="IPR036396">
    <property type="entry name" value="Cyt_P450_sf"/>
</dbReference>